<name>A0A7C4NMC7_9CREN</name>
<gene>
    <name evidence="3" type="ORF">ENU08_04300</name>
    <name evidence="2" type="ORF">ENU41_02975</name>
</gene>
<evidence type="ECO:0000256" key="1">
    <source>
        <dbReference type="SAM" id="Phobius"/>
    </source>
</evidence>
<keyword evidence="1" id="KW-0472">Membrane</keyword>
<evidence type="ECO:0000313" key="3">
    <source>
        <dbReference type="EMBL" id="HGQ64446.1"/>
    </source>
</evidence>
<keyword evidence="1" id="KW-1133">Transmembrane helix</keyword>
<evidence type="ECO:0000313" key="2">
    <source>
        <dbReference type="EMBL" id="HGQ35623.1"/>
    </source>
</evidence>
<feature type="transmembrane region" description="Helical" evidence="1">
    <location>
        <begin position="12"/>
        <end position="37"/>
    </location>
</feature>
<dbReference type="AlphaFoldDB" id="A0A7C4NMC7"/>
<dbReference type="EMBL" id="DTBD01000033">
    <property type="protein sequence ID" value="HGQ64446.1"/>
    <property type="molecule type" value="Genomic_DNA"/>
</dbReference>
<dbReference type="EMBL" id="DTCK01000016">
    <property type="protein sequence ID" value="HGQ35623.1"/>
    <property type="molecule type" value="Genomic_DNA"/>
</dbReference>
<accession>A0A7C4NMC7</accession>
<reference evidence="3" key="1">
    <citation type="journal article" date="2020" name="mSystems">
        <title>Genome- and Community-Level Interaction Insights into Carbon Utilization and Element Cycling Functions of Hydrothermarchaeota in Hydrothermal Sediment.</title>
        <authorList>
            <person name="Zhou Z."/>
            <person name="Liu Y."/>
            <person name="Xu W."/>
            <person name="Pan J."/>
            <person name="Luo Z.H."/>
            <person name="Li M."/>
        </authorList>
    </citation>
    <scope>NUCLEOTIDE SEQUENCE [LARGE SCALE GENOMIC DNA]</scope>
    <source>
        <strain evidence="3">SpSt-637</strain>
        <strain evidence="2">SpSt-667</strain>
    </source>
</reference>
<organism evidence="3">
    <name type="scientific">Ignisphaera aggregans</name>
    <dbReference type="NCBI Taxonomy" id="334771"/>
    <lineage>
        <taxon>Archaea</taxon>
        <taxon>Thermoproteota</taxon>
        <taxon>Thermoprotei</taxon>
        <taxon>Desulfurococcales</taxon>
        <taxon>Desulfurococcaceae</taxon>
        <taxon>Ignisphaera</taxon>
    </lineage>
</organism>
<keyword evidence="1" id="KW-0812">Transmembrane</keyword>
<proteinExistence type="predicted"/>
<comment type="caution">
    <text evidence="3">The sequence shown here is derived from an EMBL/GenBank/DDBJ whole genome shotgun (WGS) entry which is preliminary data.</text>
</comment>
<sequence>MSSKIGRKPKRGLSEAVAIIILLGIALTFSIVFLTFMQTDYSARQSTAIVQRIVELEKMNTIIRLIDTTGDVSVFLFRKLDNYNVIHFFVYNGSGYANCQNVVKNVVGGKIVDVKNHSVNDLMVLFKNDLYSFKYYAKSQGYLDTGYVNICTIELEGNTIVSLSTPSNGVDKISVLIVTYINNIPYVVDIYSYRFR</sequence>
<protein>
    <submittedName>
        <fullName evidence="3">Uncharacterized protein</fullName>
    </submittedName>
</protein>